<gene>
    <name evidence="9" type="ORF">BT63DRAFT_250884</name>
</gene>
<dbReference type="AlphaFoldDB" id="A0A6A6UC02"/>
<feature type="compositionally biased region" description="Basic and acidic residues" evidence="6">
    <location>
        <begin position="89"/>
        <end position="102"/>
    </location>
</feature>
<dbReference type="GO" id="GO:0008324">
    <property type="term" value="F:monoatomic cation transmembrane transporter activity"/>
    <property type="evidence" value="ECO:0007669"/>
    <property type="project" value="InterPro"/>
</dbReference>
<dbReference type="InterPro" id="IPR050291">
    <property type="entry name" value="CDF_Transporter"/>
</dbReference>
<accession>A0A6A6UC02</accession>
<keyword evidence="2" id="KW-0813">Transport</keyword>
<proteinExistence type="predicted"/>
<evidence type="ECO:0000313" key="9">
    <source>
        <dbReference type="EMBL" id="KAF2669131.1"/>
    </source>
</evidence>
<feature type="compositionally biased region" description="Basic and acidic residues" evidence="6">
    <location>
        <begin position="268"/>
        <end position="279"/>
    </location>
</feature>
<feature type="domain" description="Cation efflux protein transmembrane" evidence="8">
    <location>
        <begin position="314"/>
        <end position="494"/>
    </location>
</feature>
<dbReference type="SUPFAM" id="SSF160240">
    <property type="entry name" value="Cation efflux protein cytoplasmic domain-like"/>
    <property type="match status" value="1"/>
</dbReference>
<dbReference type="GO" id="GO:0016020">
    <property type="term" value="C:membrane"/>
    <property type="evidence" value="ECO:0007669"/>
    <property type="project" value="UniProtKB-SubCell"/>
</dbReference>
<dbReference type="SUPFAM" id="SSF161111">
    <property type="entry name" value="Cation efflux protein transmembrane domain-like"/>
    <property type="match status" value="1"/>
</dbReference>
<dbReference type="OrthoDB" id="78296at2759"/>
<feature type="region of interest" description="Disordered" evidence="6">
    <location>
        <begin position="76"/>
        <end position="109"/>
    </location>
</feature>
<keyword evidence="4 7" id="KW-1133">Transmembrane helix</keyword>
<sequence>MATPGLLSESLKKRAESASAENRPSLIPRNRSVKSFLPLSDDPVISTRGQTLSTSHLISALSNSWKPALQGRRSSFFPNPLDNEDEDLEAGRGRSSVPDRVKPTASRRGSVVPFDEHEFEGRPVQSDRRFSEAAIALLMQPQMRSMRLIGNSNPRYRWEQYWKTDEELKKMKKPIREYYERNNYLIQQYTFIDRLLDSSLPHTLLAEYNSVPGGHGAVDVPTTISEETPSAPLTPGEITSPNSYSNGAASPTNQSGKVKRTPRNLYKVPDERSPLMHRDEEEEEETTENAMPDYTPEEEDDSSGTVVKIAIYMNLAANSILLVLKIIVTLMTSSVSVLAALVDAVLDFLSTAIVWTTTRLISSEDKYMYPAGRAKLEPIGILVFSVIMITSFFQVGLEGFGKLTGKDHNLVRLSIAAVAIMASTVVIKGLCWVWCRLIKNSSVQALAQDAVTDVVFNIFSIIFPLIGYYADLWWLDPLGGILLSIYVMYAWSRTTAVHIRNLSGAAASADERNVLLYLTMRFAKTIKQIQGLQAYHAGDKLNVEVDIILDEHTSLRDSHDLGESLQYMLESVPSVERAFVHLDYYAQNLPTHMRQLE</sequence>
<evidence type="ECO:0000256" key="7">
    <source>
        <dbReference type="SAM" id="Phobius"/>
    </source>
</evidence>
<name>A0A6A6UC02_9PEZI</name>
<feature type="region of interest" description="Disordered" evidence="6">
    <location>
        <begin position="222"/>
        <end position="301"/>
    </location>
</feature>
<dbReference type="EMBL" id="MU004235">
    <property type="protein sequence ID" value="KAF2669131.1"/>
    <property type="molecule type" value="Genomic_DNA"/>
</dbReference>
<feature type="compositionally biased region" description="Polar residues" evidence="6">
    <location>
        <begin position="237"/>
        <end position="256"/>
    </location>
</feature>
<keyword evidence="3 7" id="KW-0812">Transmembrane</keyword>
<feature type="transmembrane region" description="Helical" evidence="7">
    <location>
        <begin position="309"/>
        <end position="331"/>
    </location>
</feature>
<evidence type="ECO:0000256" key="4">
    <source>
        <dbReference type="ARBA" id="ARBA00022989"/>
    </source>
</evidence>
<dbReference type="GO" id="GO:0030003">
    <property type="term" value="P:intracellular monoatomic cation homeostasis"/>
    <property type="evidence" value="ECO:0007669"/>
    <property type="project" value="UniProtKB-ARBA"/>
</dbReference>
<dbReference type="PANTHER" id="PTHR43840">
    <property type="entry name" value="MITOCHONDRIAL METAL TRANSPORTER 1-RELATED"/>
    <property type="match status" value="1"/>
</dbReference>
<dbReference type="Pfam" id="PF01545">
    <property type="entry name" value="Cation_efflux"/>
    <property type="match status" value="1"/>
</dbReference>
<keyword evidence="5 7" id="KW-0472">Membrane</keyword>
<dbReference type="PANTHER" id="PTHR43840:SF4">
    <property type="entry name" value="CDF DIVALENT METAL CATION TRANSPORTER (EUROFUNG)"/>
    <property type="match status" value="1"/>
</dbReference>
<dbReference type="FunFam" id="1.20.1510.10:FF:000005">
    <property type="entry name" value="Putative Cation diffusion facilitator 1"/>
    <property type="match status" value="1"/>
</dbReference>
<feature type="region of interest" description="Disordered" evidence="6">
    <location>
        <begin position="1"/>
        <end position="30"/>
    </location>
</feature>
<dbReference type="Proteomes" id="UP000799302">
    <property type="component" value="Unassembled WGS sequence"/>
</dbReference>
<evidence type="ECO:0000256" key="6">
    <source>
        <dbReference type="SAM" id="MobiDB-lite"/>
    </source>
</evidence>
<organism evidence="9 10">
    <name type="scientific">Microthyrium microscopicum</name>
    <dbReference type="NCBI Taxonomy" id="703497"/>
    <lineage>
        <taxon>Eukaryota</taxon>
        <taxon>Fungi</taxon>
        <taxon>Dikarya</taxon>
        <taxon>Ascomycota</taxon>
        <taxon>Pezizomycotina</taxon>
        <taxon>Dothideomycetes</taxon>
        <taxon>Dothideomycetes incertae sedis</taxon>
        <taxon>Microthyriales</taxon>
        <taxon>Microthyriaceae</taxon>
        <taxon>Microthyrium</taxon>
    </lineage>
</organism>
<dbReference type="Gene3D" id="3.30.70.1350">
    <property type="entry name" value="Cation efflux protein, cytoplasmic domain"/>
    <property type="match status" value="1"/>
</dbReference>
<dbReference type="InterPro" id="IPR058533">
    <property type="entry name" value="Cation_efflux_TM"/>
</dbReference>
<evidence type="ECO:0000256" key="3">
    <source>
        <dbReference type="ARBA" id="ARBA00022692"/>
    </source>
</evidence>
<evidence type="ECO:0000313" key="10">
    <source>
        <dbReference type="Proteomes" id="UP000799302"/>
    </source>
</evidence>
<dbReference type="FunFam" id="3.30.70.1350:FF:000004">
    <property type="entry name" value="Cation diffusion facilitator 10"/>
    <property type="match status" value="1"/>
</dbReference>
<reference evidence="9" key="1">
    <citation type="journal article" date="2020" name="Stud. Mycol.">
        <title>101 Dothideomycetes genomes: a test case for predicting lifestyles and emergence of pathogens.</title>
        <authorList>
            <person name="Haridas S."/>
            <person name="Albert R."/>
            <person name="Binder M."/>
            <person name="Bloem J."/>
            <person name="Labutti K."/>
            <person name="Salamov A."/>
            <person name="Andreopoulos B."/>
            <person name="Baker S."/>
            <person name="Barry K."/>
            <person name="Bills G."/>
            <person name="Bluhm B."/>
            <person name="Cannon C."/>
            <person name="Castanera R."/>
            <person name="Culley D."/>
            <person name="Daum C."/>
            <person name="Ezra D."/>
            <person name="Gonzalez J."/>
            <person name="Henrissat B."/>
            <person name="Kuo A."/>
            <person name="Liang C."/>
            <person name="Lipzen A."/>
            <person name="Lutzoni F."/>
            <person name="Magnuson J."/>
            <person name="Mondo S."/>
            <person name="Nolan M."/>
            <person name="Ohm R."/>
            <person name="Pangilinan J."/>
            <person name="Park H.-J."/>
            <person name="Ramirez L."/>
            <person name="Alfaro M."/>
            <person name="Sun H."/>
            <person name="Tritt A."/>
            <person name="Yoshinaga Y."/>
            <person name="Zwiers L.-H."/>
            <person name="Turgeon B."/>
            <person name="Goodwin S."/>
            <person name="Spatafora J."/>
            <person name="Crous P."/>
            <person name="Grigoriev I."/>
        </authorList>
    </citation>
    <scope>NUCLEOTIDE SEQUENCE</scope>
    <source>
        <strain evidence="9">CBS 115976</strain>
    </source>
</reference>
<dbReference type="Gene3D" id="1.20.1510.10">
    <property type="entry name" value="Cation efflux protein transmembrane domain"/>
    <property type="match status" value="1"/>
</dbReference>
<dbReference type="GO" id="GO:0098771">
    <property type="term" value="P:inorganic ion homeostasis"/>
    <property type="evidence" value="ECO:0007669"/>
    <property type="project" value="UniProtKB-ARBA"/>
</dbReference>
<keyword evidence="10" id="KW-1185">Reference proteome</keyword>
<feature type="transmembrane region" description="Helical" evidence="7">
    <location>
        <begin position="379"/>
        <end position="397"/>
    </location>
</feature>
<evidence type="ECO:0000256" key="2">
    <source>
        <dbReference type="ARBA" id="ARBA00022448"/>
    </source>
</evidence>
<dbReference type="InterPro" id="IPR036837">
    <property type="entry name" value="Cation_efflux_CTD_sf"/>
</dbReference>
<protein>
    <recommendedName>
        <fullName evidence="8">Cation efflux protein transmembrane domain-containing protein</fullName>
    </recommendedName>
</protein>
<comment type="subcellular location">
    <subcellularLocation>
        <location evidence="1">Membrane</location>
        <topology evidence="1">Multi-pass membrane protein</topology>
    </subcellularLocation>
</comment>
<evidence type="ECO:0000256" key="5">
    <source>
        <dbReference type="ARBA" id="ARBA00023136"/>
    </source>
</evidence>
<dbReference type="InterPro" id="IPR027469">
    <property type="entry name" value="Cation_efflux_TMD_sf"/>
</dbReference>
<feature type="transmembrane region" description="Helical" evidence="7">
    <location>
        <begin position="409"/>
        <end position="434"/>
    </location>
</feature>
<evidence type="ECO:0000256" key="1">
    <source>
        <dbReference type="ARBA" id="ARBA00004141"/>
    </source>
</evidence>
<evidence type="ECO:0000259" key="8">
    <source>
        <dbReference type="Pfam" id="PF01545"/>
    </source>
</evidence>